<dbReference type="AlphaFoldDB" id="A0A9W6YC29"/>
<proteinExistence type="predicted"/>
<sequence length="155" mass="17549">MFLRPTWTWPLSLQPVRTQQVPGAGYSNLLAHRAGQHEGFETQYTSSASNSSRSLQTSRFIPEDASQWIIMRNTPIHKVEDELIRTMSKLQSVTVKAVKKCMEGIAIKIGKKLEVELDELFGLMFDGCSHAESHAEFHYVALFAVYEADAELAYR</sequence>
<dbReference type="OrthoDB" id="10693395at2759"/>
<dbReference type="PANTHER" id="PTHR40866">
    <property type="entry name" value="BED-TYPE DOMAIN-CONTAINING PROTEIN"/>
    <property type="match status" value="1"/>
</dbReference>
<name>A0A9W6YC29_9STRA</name>
<reference evidence="1" key="1">
    <citation type="submission" date="2023-04" db="EMBL/GenBank/DDBJ databases">
        <title>Phytophthora fragariaefolia NBRC 109709.</title>
        <authorList>
            <person name="Ichikawa N."/>
            <person name="Sato H."/>
            <person name="Tonouchi N."/>
        </authorList>
    </citation>
    <scope>NUCLEOTIDE SEQUENCE</scope>
    <source>
        <strain evidence="1">NBRC 109709</strain>
    </source>
</reference>
<comment type="caution">
    <text evidence="1">The sequence shown here is derived from an EMBL/GenBank/DDBJ whole genome shotgun (WGS) entry which is preliminary data.</text>
</comment>
<dbReference type="Proteomes" id="UP001165121">
    <property type="component" value="Unassembled WGS sequence"/>
</dbReference>
<dbReference type="PANTHER" id="PTHR40866:SF1">
    <property type="entry name" value="BED-TYPE DOMAIN-CONTAINING PROTEIN"/>
    <property type="match status" value="1"/>
</dbReference>
<evidence type="ECO:0000313" key="2">
    <source>
        <dbReference type="Proteomes" id="UP001165121"/>
    </source>
</evidence>
<keyword evidence="2" id="KW-1185">Reference proteome</keyword>
<evidence type="ECO:0000313" key="1">
    <source>
        <dbReference type="EMBL" id="GMF59544.1"/>
    </source>
</evidence>
<organism evidence="1 2">
    <name type="scientific">Phytophthora fragariaefolia</name>
    <dbReference type="NCBI Taxonomy" id="1490495"/>
    <lineage>
        <taxon>Eukaryota</taxon>
        <taxon>Sar</taxon>
        <taxon>Stramenopiles</taxon>
        <taxon>Oomycota</taxon>
        <taxon>Peronosporomycetes</taxon>
        <taxon>Peronosporales</taxon>
        <taxon>Peronosporaceae</taxon>
        <taxon>Phytophthora</taxon>
    </lineage>
</organism>
<accession>A0A9W6YC29</accession>
<gene>
    <name evidence="1" type="ORF">Pfra01_002574700</name>
</gene>
<protein>
    <submittedName>
        <fullName evidence="1">Unnamed protein product</fullName>
    </submittedName>
</protein>
<dbReference type="EMBL" id="BSXT01005058">
    <property type="protein sequence ID" value="GMF59544.1"/>
    <property type="molecule type" value="Genomic_DNA"/>
</dbReference>